<dbReference type="InterPro" id="IPR014721">
    <property type="entry name" value="Ribsml_uS5_D2-typ_fold_subgr"/>
</dbReference>
<proteinExistence type="inferred from homology"/>
<dbReference type="SMR" id="A0A0R3U3N3"/>
<protein>
    <recommendedName>
        <fullName evidence="3 13">Mevalonate kinase</fullName>
        <shortName evidence="13">MK</shortName>
        <ecNumber evidence="3 13">2.7.1.36</ecNumber>
    </recommendedName>
</protein>
<evidence type="ECO:0000259" key="14">
    <source>
        <dbReference type="Pfam" id="PF00288"/>
    </source>
</evidence>
<evidence type="ECO:0000256" key="4">
    <source>
        <dbReference type="ARBA" id="ARBA00022490"/>
    </source>
</evidence>
<keyword evidence="7 13" id="KW-0547">Nucleotide-binding</keyword>
<keyword evidence="10" id="KW-0460">Magnesium</keyword>
<evidence type="ECO:0000313" key="18">
    <source>
        <dbReference type="WBParaSite" id="MCU_005458-RA"/>
    </source>
</evidence>
<comment type="subcellular location">
    <subcellularLocation>
        <location evidence="1 13">Cytoplasm</location>
    </subcellularLocation>
</comment>
<dbReference type="InterPro" id="IPR013750">
    <property type="entry name" value="GHMP_kinase_C_dom"/>
</dbReference>
<evidence type="ECO:0000256" key="13">
    <source>
        <dbReference type="RuleBase" id="RU363087"/>
    </source>
</evidence>
<dbReference type="GO" id="GO:0004496">
    <property type="term" value="F:mevalonate kinase activity"/>
    <property type="evidence" value="ECO:0007669"/>
    <property type="project" value="UniProtKB-EC"/>
</dbReference>
<evidence type="ECO:0000256" key="3">
    <source>
        <dbReference type="ARBA" id="ARBA00012103"/>
    </source>
</evidence>
<evidence type="ECO:0000256" key="1">
    <source>
        <dbReference type="ARBA" id="ARBA00004496"/>
    </source>
</evidence>
<evidence type="ECO:0000256" key="7">
    <source>
        <dbReference type="ARBA" id="ARBA00022741"/>
    </source>
</evidence>
<dbReference type="InterPro" id="IPR006203">
    <property type="entry name" value="GHMP_knse_ATP-bd_CS"/>
</dbReference>
<dbReference type="GO" id="GO:0005829">
    <property type="term" value="C:cytosol"/>
    <property type="evidence" value="ECO:0007669"/>
    <property type="project" value="TreeGrafter"/>
</dbReference>
<dbReference type="WBParaSite" id="MCU_005458-RA">
    <property type="protein sequence ID" value="MCU_005458-RA"/>
    <property type="gene ID" value="MCU_005458"/>
</dbReference>
<dbReference type="SUPFAM" id="SSF55060">
    <property type="entry name" value="GHMP Kinase, C-terminal domain"/>
    <property type="match status" value="1"/>
</dbReference>
<keyword evidence="13" id="KW-1207">Sterol metabolism</keyword>
<dbReference type="GO" id="GO:0019287">
    <property type="term" value="P:isopentenyl diphosphate biosynthetic process, mevalonate pathway"/>
    <property type="evidence" value="ECO:0007669"/>
    <property type="project" value="UniProtKB-UniPathway"/>
</dbReference>
<dbReference type="GO" id="GO:0016126">
    <property type="term" value="P:sterol biosynthetic process"/>
    <property type="evidence" value="ECO:0007669"/>
    <property type="project" value="UniProtKB-KW"/>
</dbReference>
<keyword evidence="13" id="KW-0752">Steroid biosynthesis</keyword>
<reference evidence="16 17" key="1">
    <citation type="submission" date="2018-10" db="EMBL/GenBank/DDBJ databases">
        <authorList>
            <consortium name="Pathogen Informatics"/>
        </authorList>
    </citation>
    <scope>NUCLEOTIDE SEQUENCE [LARGE SCALE GENOMIC DNA]</scope>
</reference>
<evidence type="ECO:0000256" key="5">
    <source>
        <dbReference type="ARBA" id="ARBA00022516"/>
    </source>
</evidence>
<keyword evidence="5 13" id="KW-0444">Lipid biosynthesis</keyword>
<sequence>MSVNQAISVSAPGKVILFGEHSVVYGYPAIAASIDALTTLTFQPGVQGLESVVALRVRFLNITDEPVYITNCDIAYLDSVRTIPCSPNFKDLFISKSRLILDKFDSSNHLVSSVAVFLLALYLVRSQYSSSCTLDLPIDVSVNSTLPIGAGLGSSAAYCSVVATFCFYLYGCIADLELTEELLFLIQSVAHEAEKIMHSSPSGVDTTISARGGLITFRRDLIASRVITQSLSLPFSCGEYPKLLIIDTNVPRSAGDAVNSVRHLRENQPVLCNQVFEDINLICGNAERVLSKPLTRESLVALNNLFVQNHEALCRLGVSNEKLDEVVRRLESIGLGAKLTGAGKGGCAIALLCSSMDPVGVAQDVRNLLHDLNVTVLAVDFCVPGLKIQIEKI</sequence>
<dbReference type="Gene3D" id="3.30.70.890">
    <property type="entry name" value="GHMP kinase, C-terminal domain"/>
    <property type="match status" value="1"/>
</dbReference>
<comment type="catalytic activity">
    <reaction evidence="13">
        <text>(R)-mevalonate + ATP = (R)-5-phosphomevalonate + ADP + H(+)</text>
        <dbReference type="Rhea" id="RHEA:17065"/>
        <dbReference type="ChEBI" id="CHEBI:15378"/>
        <dbReference type="ChEBI" id="CHEBI:30616"/>
        <dbReference type="ChEBI" id="CHEBI:36464"/>
        <dbReference type="ChEBI" id="CHEBI:58146"/>
        <dbReference type="ChEBI" id="CHEBI:456216"/>
        <dbReference type="EC" id="2.7.1.36"/>
    </reaction>
</comment>
<dbReference type="Gene3D" id="3.30.230.10">
    <property type="match status" value="1"/>
</dbReference>
<dbReference type="PROSITE" id="PS00627">
    <property type="entry name" value="GHMP_KINASES_ATP"/>
    <property type="match status" value="1"/>
</dbReference>
<evidence type="ECO:0000256" key="9">
    <source>
        <dbReference type="ARBA" id="ARBA00022840"/>
    </source>
</evidence>
<keyword evidence="17" id="KW-1185">Reference proteome</keyword>
<comment type="similarity">
    <text evidence="2 13">Belongs to the GHMP kinase family. Mevalonate kinase subfamily.</text>
</comment>
<organism evidence="18">
    <name type="scientific">Mesocestoides corti</name>
    <name type="common">Flatworm</name>
    <dbReference type="NCBI Taxonomy" id="53468"/>
    <lineage>
        <taxon>Eukaryota</taxon>
        <taxon>Metazoa</taxon>
        <taxon>Spiralia</taxon>
        <taxon>Lophotrochozoa</taxon>
        <taxon>Platyhelminthes</taxon>
        <taxon>Cestoda</taxon>
        <taxon>Eucestoda</taxon>
        <taxon>Cyclophyllidea</taxon>
        <taxon>Mesocestoididae</taxon>
        <taxon>Mesocestoides</taxon>
    </lineage>
</organism>
<dbReference type="InterPro" id="IPR006204">
    <property type="entry name" value="GHMP_kinase_N_dom"/>
</dbReference>
<evidence type="ECO:0000256" key="10">
    <source>
        <dbReference type="ARBA" id="ARBA00022842"/>
    </source>
</evidence>
<evidence type="ECO:0000256" key="8">
    <source>
        <dbReference type="ARBA" id="ARBA00022777"/>
    </source>
</evidence>
<gene>
    <name evidence="16" type="ORF">MCOS_LOCUS1196</name>
</gene>
<evidence type="ECO:0000259" key="15">
    <source>
        <dbReference type="Pfam" id="PF08544"/>
    </source>
</evidence>
<keyword evidence="11 13" id="KW-0443">Lipid metabolism</keyword>
<dbReference type="Proteomes" id="UP000267029">
    <property type="component" value="Unassembled WGS sequence"/>
</dbReference>
<dbReference type="EC" id="2.7.1.36" evidence="3 13"/>
<keyword evidence="9 13" id="KW-0067">ATP-binding</keyword>
<feature type="domain" description="GHMP kinase C-terminal" evidence="15">
    <location>
        <begin position="297"/>
        <end position="366"/>
    </location>
</feature>
<dbReference type="Pfam" id="PF00288">
    <property type="entry name" value="GHMP_kinases_N"/>
    <property type="match status" value="1"/>
</dbReference>
<keyword evidence="8 13" id="KW-0418">Kinase</keyword>
<evidence type="ECO:0000256" key="12">
    <source>
        <dbReference type="ARBA" id="ARBA00029438"/>
    </source>
</evidence>
<dbReference type="GO" id="GO:0005524">
    <property type="term" value="F:ATP binding"/>
    <property type="evidence" value="ECO:0007669"/>
    <property type="project" value="UniProtKB-KW"/>
</dbReference>
<dbReference type="UniPathway" id="UPA00057">
    <property type="reaction ID" value="UER00098"/>
</dbReference>
<keyword evidence="6 13" id="KW-0808">Transferase</keyword>
<evidence type="ECO:0000313" key="16">
    <source>
        <dbReference type="EMBL" id="VDD75193.1"/>
    </source>
</evidence>
<dbReference type="PANTHER" id="PTHR43290">
    <property type="entry name" value="MEVALONATE KINASE"/>
    <property type="match status" value="1"/>
</dbReference>
<dbReference type="InterPro" id="IPR020568">
    <property type="entry name" value="Ribosomal_Su5_D2-typ_SF"/>
</dbReference>
<reference evidence="18" key="2">
    <citation type="submission" date="2019-11" db="UniProtKB">
        <authorList>
            <consortium name="WormBaseParasite"/>
        </authorList>
    </citation>
    <scope>IDENTIFICATION</scope>
</reference>
<dbReference type="NCBIfam" id="TIGR00549">
    <property type="entry name" value="mevalon_kin"/>
    <property type="match status" value="1"/>
</dbReference>
<keyword evidence="4 13" id="KW-0963">Cytoplasm</keyword>
<dbReference type="SUPFAM" id="SSF54211">
    <property type="entry name" value="Ribosomal protein S5 domain 2-like"/>
    <property type="match status" value="1"/>
</dbReference>
<keyword evidence="13" id="KW-0753">Steroid metabolism</keyword>
<feature type="domain" description="GHMP kinase N-terminal" evidence="14">
    <location>
        <begin position="125"/>
        <end position="213"/>
    </location>
</feature>
<evidence type="ECO:0000313" key="17">
    <source>
        <dbReference type="Proteomes" id="UP000267029"/>
    </source>
</evidence>
<evidence type="ECO:0000256" key="6">
    <source>
        <dbReference type="ARBA" id="ARBA00022679"/>
    </source>
</evidence>
<dbReference type="AlphaFoldDB" id="A0A0R3U3N3"/>
<accession>A0A0R3U3N3</accession>
<dbReference type="EMBL" id="UXSR01000136">
    <property type="protein sequence ID" value="VDD75193.1"/>
    <property type="molecule type" value="Genomic_DNA"/>
</dbReference>
<name>A0A0R3U3N3_MESCO</name>
<comment type="pathway">
    <text evidence="12 13">Isoprenoid biosynthesis; isopentenyl diphosphate biosynthesis via mevalonate pathway; isopentenyl diphosphate from (R)-mevalonate: step 1/3.</text>
</comment>
<dbReference type="InterPro" id="IPR006205">
    <property type="entry name" value="Mev_gal_kin"/>
</dbReference>
<dbReference type="PRINTS" id="PR00959">
    <property type="entry name" value="MEVGALKINASE"/>
</dbReference>
<dbReference type="STRING" id="53468.A0A0R3U3N3"/>
<evidence type="ECO:0000256" key="11">
    <source>
        <dbReference type="ARBA" id="ARBA00023098"/>
    </source>
</evidence>
<dbReference type="Pfam" id="PF08544">
    <property type="entry name" value="GHMP_kinases_C"/>
    <property type="match status" value="1"/>
</dbReference>
<dbReference type="InterPro" id="IPR036554">
    <property type="entry name" value="GHMP_kinase_C_sf"/>
</dbReference>
<dbReference type="PANTHER" id="PTHR43290:SF2">
    <property type="entry name" value="MEVALONATE KINASE"/>
    <property type="match status" value="1"/>
</dbReference>
<evidence type="ECO:0000256" key="2">
    <source>
        <dbReference type="ARBA" id="ARBA00006495"/>
    </source>
</evidence>
<keyword evidence="13" id="KW-0756">Sterol biosynthesis</keyword>
<dbReference type="OrthoDB" id="1652964at2759"/>